<dbReference type="RefSeq" id="WP_207030962.1">
    <property type="nucleotide sequence ID" value="NZ_CP159476.1"/>
</dbReference>
<keyword evidence="1" id="KW-1133">Transmembrane helix</keyword>
<gene>
    <name evidence="2" type="ORF">J0656_01400</name>
</gene>
<evidence type="ECO:0000313" key="3">
    <source>
        <dbReference type="Proteomes" id="UP000664044"/>
    </source>
</evidence>
<evidence type="ECO:0000256" key="1">
    <source>
        <dbReference type="SAM" id="Phobius"/>
    </source>
</evidence>
<evidence type="ECO:0000313" key="2">
    <source>
        <dbReference type="EMBL" id="MBO0352655.1"/>
    </source>
</evidence>
<proteinExistence type="predicted"/>
<keyword evidence="1" id="KW-0472">Membrane</keyword>
<keyword evidence="3" id="KW-1185">Reference proteome</keyword>
<sequence length="136" mass="15823">MDFQILPNWGKRLGLFIFLISFLLVGGDSFMDGYKGAPSGTHHFVKDFLGNTLYSFFDVLPLTGLLIYMFSKEKVEDDYIRLIRLQSYQATVITLLIIALVIYLFDIYYEVSLDMVLSLFMILFLVIFYFKKEAHS</sequence>
<feature type="transmembrane region" description="Helical" evidence="1">
    <location>
        <begin position="82"/>
        <end position="105"/>
    </location>
</feature>
<accession>A0ABS3FZS8</accession>
<dbReference type="EMBL" id="JAFLNL010000001">
    <property type="protein sequence ID" value="MBO0352655.1"/>
    <property type="molecule type" value="Genomic_DNA"/>
</dbReference>
<feature type="transmembrane region" description="Helical" evidence="1">
    <location>
        <begin position="51"/>
        <end position="70"/>
    </location>
</feature>
<comment type="caution">
    <text evidence="2">The sequence shown here is derived from an EMBL/GenBank/DDBJ whole genome shotgun (WGS) entry which is preliminary data.</text>
</comment>
<protein>
    <submittedName>
        <fullName evidence="2">Uncharacterized protein</fullName>
    </submittedName>
</protein>
<keyword evidence="1" id="KW-0812">Transmembrane</keyword>
<feature type="transmembrane region" description="Helical" evidence="1">
    <location>
        <begin position="12"/>
        <end position="31"/>
    </location>
</feature>
<feature type="transmembrane region" description="Helical" evidence="1">
    <location>
        <begin position="111"/>
        <end position="130"/>
    </location>
</feature>
<organism evidence="2 3">
    <name type="scientific">Flagellimonas aurea</name>
    <dbReference type="NCBI Taxonomy" id="2915619"/>
    <lineage>
        <taxon>Bacteria</taxon>
        <taxon>Pseudomonadati</taxon>
        <taxon>Bacteroidota</taxon>
        <taxon>Flavobacteriia</taxon>
        <taxon>Flavobacteriales</taxon>
        <taxon>Flavobacteriaceae</taxon>
        <taxon>Flagellimonas</taxon>
    </lineage>
</organism>
<name>A0ABS3FZS8_9FLAO</name>
<reference evidence="2 3" key="1">
    <citation type="submission" date="2021-03" db="EMBL/GenBank/DDBJ databases">
        <title>Muricauda lutimaris sp. nov. and Muricauda ruestringensis sp. nov, two marine members of the Flavobacteriaceae isolated from deep sea sediments of Western Pacific.</title>
        <authorList>
            <person name="Zhao S."/>
            <person name="Liu R."/>
        </authorList>
    </citation>
    <scope>NUCLEOTIDE SEQUENCE [LARGE SCALE GENOMIC DNA]</scope>
    <source>
        <strain evidence="2 3">BC31-1-A7</strain>
    </source>
</reference>
<dbReference type="Proteomes" id="UP000664044">
    <property type="component" value="Unassembled WGS sequence"/>
</dbReference>